<dbReference type="KEGG" id="aup:AsAng_0004370"/>
<feature type="transmembrane region" description="Helical" evidence="5">
    <location>
        <begin position="254"/>
        <end position="271"/>
    </location>
</feature>
<feature type="transmembrane region" description="Helical" evidence="5">
    <location>
        <begin position="343"/>
        <end position="361"/>
    </location>
</feature>
<keyword evidence="5" id="KW-1133">Transmembrane helix</keyword>
<dbReference type="SUPFAM" id="SSF48452">
    <property type="entry name" value="TPR-like"/>
    <property type="match status" value="1"/>
</dbReference>
<feature type="compositionally biased region" description="Basic residues" evidence="4">
    <location>
        <begin position="1"/>
        <end position="17"/>
    </location>
</feature>
<dbReference type="EMBL" id="AP026867">
    <property type="protein sequence ID" value="BDS09732.1"/>
    <property type="molecule type" value="Genomic_DNA"/>
</dbReference>
<reference evidence="6" key="1">
    <citation type="submission" date="2022-09" db="EMBL/GenBank/DDBJ databases">
        <title>Aureispira anguillicida sp. nov., isolated from Leptocephalus of Japanese eel Anguilla japonica.</title>
        <authorList>
            <person name="Yuasa K."/>
            <person name="Mekata T."/>
            <person name="Ikunari K."/>
        </authorList>
    </citation>
    <scope>NUCLEOTIDE SEQUENCE</scope>
    <source>
        <strain evidence="6">EL160426</strain>
    </source>
</reference>
<feature type="transmembrane region" description="Helical" evidence="5">
    <location>
        <begin position="398"/>
        <end position="418"/>
    </location>
</feature>
<keyword evidence="5" id="KW-0472">Membrane</keyword>
<evidence type="ECO:0000313" key="6">
    <source>
        <dbReference type="EMBL" id="BDS09732.1"/>
    </source>
</evidence>
<dbReference type="RefSeq" id="WP_264791097.1">
    <property type="nucleotide sequence ID" value="NZ_AP026867.1"/>
</dbReference>
<organism evidence="6 7">
    <name type="scientific">Aureispira anguillae</name>
    <dbReference type="NCBI Taxonomy" id="2864201"/>
    <lineage>
        <taxon>Bacteria</taxon>
        <taxon>Pseudomonadati</taxon>
        <taxon>Bacteroidota</taxon>
        <taxon>Saprospiria</taxon>
        <taxon>Saprospirales</taxon>
        <taxon>Saprospiraceae</taxon>
        <taxon>Aureispira</taxon>
    </lineage>
</organism>
<feature type="transmembrane region" description="Helical" evidence="5">
    <location>
        <begin position="373"/>
        <end position="392"/>
    </location>
</feature>
<proteinExistence type="predicted"/>
<feature type="transmembrane region" description="Helical" evidence="5">
    <location>
        <begin position="129"/>
        <end position="147"/>
    </location>
</feature>
<sequence>MTKHRKKSRQKSSKRNKPTQNQPIAAIPTSPPSTPIATSTYKISWLFALLGAVLYLNTLGHQYAFDDFIVITGNDFTQQGFKGIYDLMTRDFFEGIYGEQGMDLTGGRYRPLSLVMFAIEYQFFGLNPFVGHFINVLLYALTGFMLFRVLNNWLDKIEGGTVIAFIATLLFVVHPIHTEVVANIKSRDEIVGLLLILATLQGIYLIVEKKQQAKLPLTLLAFFMAMLSKENAFTFIALIPLSLFVLQKISFPKAFQLSLPFFAIALVYLAVRTGMLYKELPAELVITENPDIMENPFVGADLATRLATIGVILLHYLLLLVYPHPMAADYSFNQIPWTSFADPVALLGWGLYFALGIYAAIKIWKRDIIALGILYYLAPLSLVCNLFFNIGAPMADRFLYVPSLGFCLIVGFLLVKIGNVYRLEQLKKNLPIAASLVLVTLLFSGKTIARNPDWYDNKTLFSKDRLASPQSAKMQYYYANSLIQEFLDQNNNNQALSPNQMALLDSAEAGFKRSYAINPKFHHTTYNLGLVNLHKKNAQEALKWFQYTLTLEPHHGISHEQLVRVYGEFLKQPDKAMEHLTIVLSTPEGQSHASNYQHLGILHAMKGDLKAAEPAFVKAAKMDPSIAKNCYNNLAGMFNNLAATAQSQGDQSAATAYSKKAQTYQQLAAQAQ</sequence>
<dbReference type="Gene3D" id="1.25.40.10">
    <property type="entry name" value="Tetratricopeptide repeat domain"/>
    <property type="match status" value="1"/>
</dbReference>
<feature type="repeat" description="TPR" evidence="3">
    <location>
        <begin position="522"/>
        <end position="555"/>
    </location>
</feature>
<keyword evidence="5" id="KW-0812">Transmembrane</keyword>
<accession>A0A915VKJ9</accession>
<feature type="transmembrane region" description="Helical" evidence="5">
    <location>
        <begin position="219"/>
        <end position="242"/>
    </location>
</feature>
<evidence type="ECO:0000313" key="7">
    <source>
        <dbReference type="Proteomes" id="UP001060919"/>
    </source>
</evidence>
<feature type="repeat" description="TPR" evidence="3">
    <location>
        <begin position="593"/>
        <end position="626"/>
    </location>
</feature>
<dbReference type="InterPro" id="IPR019734">
    <property type="entry name" value="TPR_rpt"/>
</dbReference>
<gene>
    <name evidence="6" type="ORF">AsAng_0004370</name>
</gene>
<keyword evidence="2 3" id="KW-0802">TPR repeat</keyword>
<evidence type="ECO:0000256" key="3">
    <source>
        <dbReference type="PROSITE-ProRule" id="PRU00339"/>
    </source>
</evidence>
<name>A0A915VKJ9_9BACT</name>
<evidence type="ECO:0000256" key="5">
    <source>
        <dbReference type="SAM" id="Phobius"/>
    </source>
</evidence>
<dbReference type="SMART" id="SM00028">
    <property type="entry name" value="TPR"/>
    <property type="match status" value="3"/>
</dbReference>
<dbReference type="Proteomes" id="UP001060919">
    <property type="component" value="Chromosome"/>
</dbReference>
<feature type="transmembrane region" description="Helical" evidence="5">
    <location>
        <begin position="302"/>
        <end position="323"/>
    </location>
</feature>
<dbReference type="PANTHER" id="PTHR44227">
    <property type="match status" value="1"/>
</dbReference>
<feature type="transmembrane region" description="Helical" evidence="5">
    <location>
        <begin position="190"/>
        <end position="207"/>
    </location>
</feature>
<evidence type="ECO:0000256" key="2">
    <source>
        <dbReference type="ARBA" id="ARBA00022803"/>
    </source>
</evidence>
<dbReference type="PANTHER" id="PTHR44227:SF3">
    <property type="entry name" value="PROTEIN O-MANNOSYL-TRANSFERASE TMTC4"/>
    <property type="match status" value="1"/>
</dbReference>
<feature type="transmembrane region" description="Helical" evidence="5">
    <location>
        <begin position="43"/>
        <end position="64"/>
    </location>
</feature>
<feature type="transmembrane region" description="Helical" evidence="5">
    <location>
        <begin position="159"/>
        <end position="178"/>
    </location>
</feature>
<evidence type="ECO:0000256" key="1">
    <source>
        <dbReference type="ARBA" id="ARBA00022737"/>
    </source>
</evidence>
<keyword evidence="1" id="KW-0677">Repeat</keyword>
<evidence type="ECO:0000256" key="4">
    <source>
        <dbReference type="SAM" id="MobiDB-lite"/>
    </source>
</evidence>
<dbReference type="PROSITE" id="PS50005">
    <property type="entry name" value="TPR"/>
    <property type="match status" value="2"/>
</dbReference>
<dbReference type="InterPro" id="IPR011990">
    <property type="entry name" value="TPR-like_helical_dom_sf"/>
</dbReference>
<feature type="region of interest" description="Disordered" evidence="4">
    <location>
        <begin position="1"/>
        <end position="31"/>
    </location>
</feature>
<dbReference type="AlphaFoldDB" id="A0A915VKJ9"/>
<protein>
    <submittedName>
        <fullName evidence="6">Uncharacterized protein</fullName>
    </submittedName>
</protein>
<keyword evidence="7" id="KW-1185">Reference proteome</keyword>
<dbReference type="InterPro" id="IPR052346">
    <property type="entry name" value="O-mannosyl-transferase_TMTC"/>
</dbReference>